<dbReference type="eggNOG" id="COG0208">
    <property type="taxonomic scope" value="Bacteria"/>
</dbReference>
<keyword evidence="5 8" id="KW-0560">Oxidoreductase</keyword>
<dbReference type="STRING" id="357804.Ping_1109"/>
<dbReference type="InterPro" id="IPR033909">
    <property type="entry name" value="RNR_small"/>
</dbReference>
<dbReference type="UniPathway" id="UPA00326"/>
<comment type="similarity">
    <text evidence="2">Belongs to the ribonucleoside diphosphate reductase small chain family.</text>
</comment>
<keyword evidence="7" id="KW-0215">Deoxyribonucleotide synthesis</keyword>
<dbReference type="PANTHER" id="PTHR23409">
    <property type="entry name" value="RIBONUCLEOSIDE-DIPHOSPHATE REDUCTASE SMALL CHAIN"/>
    <property type="match status" value="1"/>
</dbReference>
<proteinExistence type="inferred from homology"/>
<evidence type="ECO:0000256" key="2">
    <source>
        <dbReference type="ARBA" id="ARBA00009303"/>
    </source>
</evidence>
<dbReference type="OrthoDB" id="9765051at2"/>
<dbReference type="Proteomes" id="UP000000639">
    <property type="component" value="Chromosome"/>
</dbReference>
<evidence type="ECO:0000256" key="7">
    <source>
        <dbReference type="ARBA" id="ARBA00023116"/>
    </source>
</evidence>
<dbReference type="InterPro" id="IPR009078">
    <property type="entry name" value="Ferritin-like_SF"/>
</dbReference>
<dbReference type="GO" id="GO:0046872">
    <property type="term" value="F:metal ion binding"/>
    <property type="evidence" value="ECO:0007669"/>
    <property type="project" value="UniProtKB-KW"/>
</dbReference>
<sequence>MAYTTFSTIPNDAMKEPMFFGNPVNVARYDQQRFAVFEMLIEKQLSFFWRPEEIDVSRDRIDFLNLPDHEQHIFISNLKYQTLLDSIQGRSPNIALLPIVSLPELETWIETWSFSETIHSRSYTHILRNLFTEPAEIFEDIVTNVEIQKRATDISGYYDALIHATQFMQLHGLEQTDIDYINLENQVEKLNLRAIKKKLYLCICSVNALEAIRFYVSFACSFAFAERDLLEGNAKIIKLIARDEALHLNSTQQILNLWADGKDDPEMAEIAIECFAEGREIFLQAAQQEKDWAKYLFKDGSMIGLNEQILSQYVEYIANLRMQAIGYAPEFEVKSNPIPWINNWLVSDNVQVAPQETEISSYLVGQIDSKVDSEDLSTFEL</sequence>
<dbReference type="AlphaFoldDB" id="A1STY2"/>
<dbReference type="SUPFAM" id="SSF47240">
    <property type="entry name" value="Ferritin-like"/>
    <property type="match status" value="1"/>
</dbReference>
<keyword evidence="4" id="KW-0479">Metal-binding</keyword>
<dbReference type="CDD" id="cd01049">
    <property type="entry name" value="RNRR2"/>
    <property type="match status" value="1"/>
</dbReference>
<dbReference type="HOGENOM" id="CLU_062403_0_0_6"/>
<reference evidence="8 9" key="1">
    <citation type="submission" date="2007-01" db="EMBL/GenBank/DDBJ databases">
        <title>Complete sequence of Psychromonas ingrahamii 37.</title>
        <authorList>
            <consortium name="US DOE Joint Genome Institute"/>
            <person name="Copeland A."/>
            <person name="Lucas S."/>
            <person name="Lapidus A."/>
            <person name="Barry K."/>
            <person name="Detter J.C."/>
            <person name="Glavina del Rio T."/>
            <person name="Hammon N."/>
            <person name="Israni S."/>
            <person name="Dalin E."/>
            <person name="Tice H."/>
            <person name="Pitluck S."/>
            <person name="Thompson L.S."/>
            <person name="Brettin T."/>
            <person name="Bruce D."/>
            <person name="Han C."/>
            <person name="Tapia R."/>
            <person name="Schmutz J."/>
            <person name="Larimer F."/>
            <person name="Land M."/>
            <person name="Hauser L."/>
            <person name="Kyrpides N."/>
            <person name="Ivanova N."/>
            <person name="Staley J."/>
            <person name="Richardson P."/>
        </authorList>
    </citation>
    <scope>NUCLEOTIDE SEQUENCE [LARGE SCALE GENOMIC DNA]</scope>
    <source>
        <strain evidence="8 9">37</strain>
    </source>
</reference>
<keyword evidence="6" id="KW-0408">Iron</keyword>
<dbReference type="EC" id="1.17.4.1" evidence="3"/>
<dbReference type="InterPro" id="IPR030475">
    <property type="entry name" value="RNR_small_AS"/>
</dbReference>
<gene>
    <name evidence="8" type="ordered locus">Ping_1109</name>
</gene>
<dbReference type="InterPro" id="IPR000358">
    <property type="entry name" value="RNR_small_fam"/>
</dbReference>
<dbReference type="EMBL" id="CP000510">
    <property type="protein sequence ID" value="ABM02947.1"/>
    <property type="molecule type" value="Genomic_DNA"/>
</dbReference>
<dbReference type="GO" id="GO:0009263">
    <property type="term" value="P:deoxyribonucleotide biosynthetic process"/>
    <property type="evidence" value="ECO:0007669"/>
    <property type="project" value="UniProtKB-KW"/>
</dbReference>
<dbReference type="KEGG" id="pin:Ping_1109"/>
<evidence type="ECO:0000256" key="6">
    <source>
        <dbReference type="ARBA" id="ARBA00023004"/>
    </source>
</evidence>
<evidence type="ECO:0000256" key="1">
    <source>
        <dbReference type="ARBA" id="ARBA00001962"/>
    </source>
</evidence>
<dbReference type="InterPro" id="IPR012348">
    <property type="entry name" value="RNR-like"/>
</dbReference>
<organism evidence="8 9">
    <name type="scientific">Psychromonas ingrahamii (strain DSM 17664 / CCUG 51855 / 37)</name>
    <dbReference type="NCBI Taxonomy" id="357804"/>
    <lineage>
        <taxon>Bacteria</taxon>
        <taxon>Pseudomonadati</taxon>
        <taxon>Pseudomonadota</taxon>
        <taxon>Gammaproteobacteria</taxon>
        <taxon>Alteromonadales</taxon>
        <taxon>Psychromonadaceae</taxon>
        <taxon>Psychromonas</taxon>
    </lineage>
</organism>
<dbReference type="PANTHER" id="PTHR23409:SF18">
    <property type="entry name" value="RIBONUCLEOSIDE-DIPHOSPHATE REDUCTASE SUBUNIT M2"/>
    <property type="match status" value="1"/>
</dbReference>
<accession>A1STY2</accession>
<keyword evidence="9" id="KW-1185">Reference proteome</keyword>
<evidence type="ECO:0000313" key="8">
    <source>
        <dbReference type="EMBL" id="ABM02947.1"/>
    </source>
</evidence>
<evidence type="ECO:0000256" key="4">
    <source>
        <dbReference type="ARBA" id="ARBA00022723"/>
    </source>
</evidence>
<evidence type="ECO:0000256" key="5">
    <source>
        <dbReference type="ARBA" id="ARBA00023002"/>
    </source>
</evidence>
<protein>
    <recommendedName>
        <fullName evidence="3">ribonucleoside-diphosphate reductase</fullName>
        <ecNumber evidence="3">1.17.4.1</ecNumber>
    </recommendedName>
</protein>
<dbReference type="GO" id="GO:0004748">
    <property type="term" value="F:ribonucleoside-diphosphate reductase activity, thioredoxin disulfide as acceptor"/>
    <property type="evidence" value="ECO:0007669"/>
    <property type="project" value="UniProtKB-EC"/>
</dbReference>
<name>A1STY2_PSYIN</name>
<dbReference type="FunFam" id="1.10.620.20:FF:000001">
    <property type="entry name" value="Ribonucleoside-diphosphate reductase 1 subunit beta"/>
    <property type="match status" value="1"/>
</dbReference>
<evidence type="ECO:0000313" key="9">
    <source>
        <dbReference type="Proteomes" id="UP000000639"/>
    </source>
</evidence>
<dbReference type="RefSeq" id="WP_011769510.1">
    <property type="nucleotide sequence ID" value="NC_008709.1"/>
</dbReference>
<comment type="cofactor">
    <cofactor evidence="1">
        <name>Fe cation</name>
        <dbReference type="ChEBI" id="CHEBI:24875"/>
    </cofactor>
</comment>
<dbReference type="Gene3D" id="1.10.620.20">
    <property type="entry name" value="Ribonucleotide Reductase, subunit A"/>
    <property type="match status" value="1"/>
</dbReference>
<dbReference type="Pfam" id="PF00268">
    <property type="entry name" value="Ribonuc_red_sm"/>
    <property type="match status" value="1"/>
</dbReference>
<dbReference type="PROSITE" id="PS00368">
    <property type="entry name" value="RIBORED_SMALL"/>
    <property type="match status" value="1"/>
</dbReference>
<evidence type="ECO:0000256" key="3">
    <source>
        <dbReference type="ARBA" id="ARBA00012274"/>
    </source>
</evidence>
<dbReference type="NCBIfam" id="NF006576">
    <property type="entry name" value="PRK09101.1"/>
    <property type="match status" value="1"/>
</dbReference>